<dbReference type="SUPFAM" id="SSF55729">
    <property type="entry name" value="Acyl-CoA N-acyltransferases (Nat)"/>
    <property type="match status" value="1"/>
</dbReference>
<proteinExistence type="predicted"/>
<organism evidence="1 2">
    <name type="scientific">Staphylococcus marylandisciuri</name>
    <dbReference type="NCBI Taxonomy" id="2981529"/>
    <lineage>
        <taxon>Bacteria</taxon>
        <taxon>Bacillati</taxon>
        <taxon>Bacillota</taxon>
        <taxon>Bacilli</taxon>
        <taxon>Bacillales</taxon>
        <taxon>Staphylococcaceae</taxon>
        <taxon>Staphylococcus</taxon>
    </lineage>
</organism>
<protein>
    <submittedName>
        <fullName evidence="1">Acetyltransferase</fullName>
    </submittedName>
</protein>
<reference evidence="1 2" key="1">
    <citation type="journal article" date="2023" name="Int. J. Syst. Evol. Microbiol.">
        <title>Streptococcus sciuri sp. nov., Staphylococcus marylandisciuri sp. nov. and Staphylococcus americanisciuri sp. nov., isolated from faeces of eastern grey squirrel (Sciurus carolinensis).</title>
        <authorList>
            <person name="Volokhov D.V."/>
            <person name="Zagorodnyaya T.A."/>
            <person name="Furtak V.A."/>
            <person name="Nattanmai G."/>
            <person name="Randall L."/>
            <person name="Jose S."/>
            <person name="Gao Y."/>
            <person name="Eisenberg T."/>
            <person name="Delmonte P."/>
            <person name="Blom J."/>
            <person name="Mitchell K.K."/>
        </authorList>
    </citation>
    <scope>NUCLEOTIDE SEQUENCE [LARGE SCALE GENOMIC DNA]</scope>
    <source>
        <strain evidence="1 2">SQ8-PEA</strain>
    </source>
</reference>
<dbReference type="RefSeq" id="WP_262856661.1">
    <property type="nucleotide sequence ID" value="NZ_JAOPKZ010000017.1"/>
</dbReference>
<name>A0ABT2QSM5_9STAP</name>
<dbReference type="Gene3D" id="3.40.630.30">
    <property type="match status" value="1"/>
</dbReference>
<evidence type="ECO:0000313" key="2">
    <source>
        <dbReference type="Proteomes" id="UP001209553"/>
    </source>
</evidence>
<dbReference type="Proteomes" id="UP001209553">
    <property type="component" value="Unassembled WGS sequence"/>
</dbReference>
<accession>A0ABT2QSM5</accession>
<comment type="caution">
    <text evidence="1">The sequence shown here is derived from an EMBL/GenBank/DDBJ whole genome shotgun (WGS) entry which is preliminary data.</text>
</comment>
<gene>
    <name evidence="1" type="ORF">N9R04_09750</name>
</gene>
<keyword evidence="2" id="KW-1185">Reference proteome</keyword>
<sequence length="54" mass="6904">MERLKSDYNGFNLHVYEKNERAIRFYIKHQFEIRTKEFEAETQEYEYFMKWDSN</sequence>
<dbReference type="EMBL" id="JAOPKZ010000017">
    <property type="protein sequence ID" value="MCU5746960.1"/>
    <property type="molecule type" value="Genomic_DNA"/>
</dbReference>
<evidence type="ECO:0000313" key="1">
    <source>
        <dbReference type="EMBL" id="MCU5746960.1"/>
    </source>
</evidence>
<dbReference type="InterPro" id="IPR016181">
    <property type="entry name" value="Acyl_CoA_acyltransferase"/>
</dbReference>